<comment type="similarity">
    <text evidence="1 13">Belongs to the class-II aminoacyl-tRNA synthetase family.</text>
</comment>
<dbReference type="GO" id="GO:0004829">
    <property type="term" value="F:threonine-tRNA ligase activity"/>
    <property type="evidence" value="ECO:0007669"/>
    <property type="project" value="UniProtKB-UniRule"/>
</dbReference>
<evidence type="ECO:0000256" key="5">
    <source>
        <dbReference type="ARBA" id="ARBA00022723"/>
    </source>
</evidence>
<evidence type="ECO:0000256" key="12">
    <source>
        <dbReference type="ARBA" id="ARBA00049515"/>
    </source>
</evidence>
<dbReference type="EMBL" id="NGMO01000004">
    <property type="protein sequence ID" value="OTP09441.1"/>
    <property type="molecule type" value="Genomic_DNA"/>
</dbReference>
<dbReference type="SUPFAM" id="SSF52954">
    <property type="entry name" value="Class II aaRS ABD-related"/>
    <property type="match status" value="1"/>
</dbReference>
<comment type="subcellular location">
    <subcellularLocation>
        <location evidence="13">Cytoplasm</location>
    </subcellularLocation>
</comment>
<dbReference type="HAMAP" id="MF_00184">
    <property type="entry name" value="Thr_tRNA_synth"/>
    <property type="match status" value="1"/>
</dbReference>
<evidence type="ECO:0000256" key="3">
    <source>
        <dbReference type="ARBA" id="ARBA00022555"/>
    </source>
</evidence>
<evidence type="ECO:0000256" key="4">
    <source>
        <dbReference type="ARBA" id="ARBA00022598"/>
    </source>
</evidence>
<keyword evidence="8 13" id="KW-0067">ATP-binding</keyword>
<dbReference type="SUPFAM" id="SSF81271">
    <property type="entry name" value="TGS-like"/>
    <property type="match status" value="1"/>
</dbReference>
<dbReference type="CDD" id="cd01667">
    <property type="entry name" value="TGS_ThrRS"/>
    <property type="match status" value="1"/>
</dbReference>
<sequence length="646" mass="73741">MINITFPDGAVKEYEAGVTTAMIAESISKSLAKKALAGKVNGQLIDLNRGIEEDATIEIVTPEHEDALGLVRHSAAHLMAQAMRRLYPNIHFGVGPAIDSGFYYDTDNGENQVSAEDLPAIEAEMMAIVKENLPIERRVLSKQEALEIFASDPYKVELISELPEEEVITAYQQGEFIDLCRGPHVPSTGRIQVFKLLSVAGAYWRGNSNNQMMQRVYGTAFFDKKALKEFIQLREEAKERDHRKLGKELELFMVAPEVGSGLPFWLPKGATIRRTIERYIVDKEVSLGYQHVYTPIMGDVELYKTSGHWDHYQEDMFPPMDMGDGEMLVLRPMNCPHHMMVYKNAIHSYRELPIRIAELGMMHRYEKSGALSGLQRVREMTLNDGHTFVRPDQIKDEFKRTLELMVAVYADFNITDYRFRLSYRDPENTDKYFDDDAMWEKAQVMLKAAMDEMELEYFEAEGEAAFYGPKLDVQVKTALGTEETLSTIQLDFLLPERFDLTYVGEDGENTHRPVVIHRGIVSTMERFVAYLTEVYKGAFPTWLAPIQATIIPVSVDAHGDYAYEIKERLQMKGLRVEVDDRNEKMGYKIRASQTQKIPYQLVVGDKEMVDATVNVRRYGSKETSVEDLNIFVDAMAAEVQNYSRQN</sequence>
<keyword evidence="3 13" id="KW-0820">tRNA-binding</keyword>
<keyword evidence="10 13" id="KW-0648">Protein biosynthesis</keyword>
<dbReference type="Proteomes" id="UP000194933">
    <property type="component" value="Unassembled WGS sequence"/>
</dbReference>
<dbReference type="GO" id="GO:0046872">
    <property type="term" value="F:metal ion binding"/>
    <property type="evidence" value="ECO:0007669"/>
    <property type="project" value="UniProtKB-KW"/>
</dbReference>
<keyword evidence="11 13" id="KW-0030">Aminoacyl-tRNA synthetase</keyword>
<dbReference type="GO" id="GO:0005737">
    <property type="term" value="C:cytoplasm"/>
    <property type="evidence" value="ECO:0007669"/>
    <property type="project" value="UniProtKB-SubCell"/>
</dbReference>
<reference evidence="16 17" key="1">
    <citation type="submission" date="2017-05" db="EMBL/GenBank/DDBJ databases">
        <title>The Genome Sequence of Enterococcus sp. 10A9_DIV0425.</title>
        <authorList>
            <consortium name="The Broad Institute Genomics Platform"/>
            <consortium name="The Broad Institute Genomic Center for Infectious Diseases"/>
            <person name="Earl A."/>
            <person name="Manson A."/>
            <person name="Schwartman J."/>
            <person name="Gilmore M."/>
            <person name="Abouelleil A."/>
            <person name="Cao P."/>
            <person name="Chapman S."/>
            <person name="Cusick C."/>
            <person name="Shea T."/>
            <person name="Young S."/>
            <person name="Neafsey D."/>
            <person name="Nusbaum C."/>
            <person name="Birren B."/>
        </authorList>
    </citation>
    <scope>NUCLEOTIDE SEQUENCE [LARGE SCALE GENOMIC DNA]</scope>
    <source>
        <strain evidence="16 17">10A9_DIV0425</strain>
    </source>
</reference>
<evidence type="ECO:0000256" key="13">
    <source>
        <dbReference type="HAMAP-Rule" id="MF_00184"/>
    </source>
</evidence>
<dbReference type="GO" id="GO:0016740">
    <property type="term" value="F:transferase activity"/>
    <property type="evidence" value="ECO:0007669"/>
    <property type="project" value="UniProtKB-ARBA"/>
</dbReference>
<keyword evidence="7 13" id="KW-0862">Zinc</keyword>
<dbReference type="InterPro" id="IPR002320">
    <property type="entry name" value="Thr-tRNA-ligase_IIa"/>
</dbReference>
<comment type="subunit">
    <text evidence="13">Homodimer.</text>
</comment>
<keyword evidence="6 13" id="KW-0547">Nucleotide-binding</keyword>
<dbReference type="Gene3D" id="3.30.980.10">
    <property type="entry name" value="Threonyl-trna Synthetase, Chain A, domain 2"/>
    <property type="match status" value="1"/>
</dbReference>
<dbReference type="Pfam" id="PF03129">
    <property type="entry name" value="HGTP_anticodon"/>
    <property type="match status" value="1"/>
</dbReference>
<comment type="cofactor">
    <cofactor evidence="13">
        <name>Zn(2+)</name>
        <dbReference type="ChEBI" id="CHEBI:29105"/>
    </cofactor>
    <text evidence="13">Binds 1 zinc ion per subunit.</text>
</comment>
<evidence type="ECO:0000256" key="6">
    <source>
        <dbReference type="ARBA" id="ARBA00022741"/>
    </source>
</evidence>
<dbReference type="Pfam" id="PF00587">
    <property type="entry name" value="tRNA-synt_2b"/>
    <property type="match status" value="1"/>
</dbReference>
<evidence type="ECO:0000256" key="9">
    <source>
        <dbReference type="ARBA" id="ARBA00022884"/>
    </source>
</evidence>
<dbReference type="FunFam" id="3.30.930.10:FF:000002">
    <property type="entry name" value="Threonine--tRNA ligase"/>
    <property type="match status" value="1"/>
</dbReference>
<keyword evidence="2 13" id="KW-0963">Cytoplasm</keyword>
<dbReference type="InterPro" id="IPR012676">
    <property type="entry name" value="TGS-like"/>
</dbReference>
<feature type="binding site" evidence="13">
    <location>
        <position position="517"/>
    </location>
    <ligand>
        <name>Zn(2+)</name>
        <dbReference type="ChEBI" id="CHEBI:29105"/>
        <note>catalytic</note>
    </ligand>
</feature>
<feature type="binding site" evidence="13">
    <location>
        <position position="335"/>
    </location>
    <ligand>
        <name>Zn(2+)</name>
        <dbReference type="ChEBI" id="CHEBI:29105"/>
        <note>catalytic</note>
    </ligand>
</feature>
<dbReference type="FunFam" id="3.30.980.10:FF:000005">
    <property type="entry name" value="Threonyl-tRNA synthetase, mitochondrial"/>
    <property type="match status" value="1"/>
</dbReference>
<evidence type="ECO:0000256" key="7">
    <source>
        <dbReference type="ARBA" id="ARBA00022833"/>
    </source>
</evidence>
<keyword evidence="17" id="KW-1185">Reference proteome</keyword>
<dbReference type="InterPro" id="IPR036621">
    <property type="entry name" value="Anticodon-bd_dom_sf"/>
</dbReference>
<evidence type="ECO:0000313" key="17">
    <source>
        <dbReference type="Proteomes" id="UP000194933"/>
    </source>
</evidence>
<dbReference type="FunFam" id="3.10.20.30:FF:000005">
    <property type="entry name" value="Threonine--tRNA ligase"/>
    <property type="match status" value="1"/>
</dbReference>
<evidence type="ECO:0000259" key="15">
    <source>
        <dbReference type="PROSITE" id="PS51880"/>
    </source>
</evidence>
<dbReference type="AlphaFoldDB" id="A0A242JWY4"/>
<comment type="caution">
    <text evidence="16">The sequence shown here is derived from an EMBL/GenBank/DDBJ whole genome shotgun (WGS) entry which is preliminary data.</text>
</comment>
<feature type="binding site" evidence="13">
    <location>
        <position position="386"/>
    </location>
    <ligand>
        <name>Zn(2+)</name>
        <dbReference type="ChEBI" id="CHEBI:29105"/>
        <note>catalytic</note>
    </ligand>
</feature>
<evidence type="ECO:0000256" key="2">
    <source>
        <dbReference type="ARBA" id="ARBA00022490"/>
    </source>
</evidence>
<dbReference type="Pfam" id="PF07973">
    <property type="entry name" value="tRNA_SAD"/>
    <property type="match status" value="1"/>
</dbReference>
<dbReference type="EC" id="6.1.1.3" evidence="13"/>
<dbReference type="GO" id="GO:0000049">
    <property type="term" value="F:tRNA binding"/>
    <property type="evidence" value="ECO:0007669"/>
    <property type="project" value="UniProtKB-KW"/>
</dbReference>
<dbReference type="InterPro" id="IPR018163">
    <property type="entry name" value="Thr/Ala-tRNA-synth_IIc_edit"/>
</dbReference>
<accession>A0A242JWY4</accession>
<name>A0A242JWY4_9ENTE</name>
<proteinExistence type="inferred from homology"/>
<evidence type="ECO:0000256" key="8">
    <source>
        <dbReference type="ARBA" id="ARBA00022840"/>
    </source>
</evidence>
<dbReference type="InterPro" id="IPR045864">
    <property type="entry name" value="aa-tRNA-synth_II/BPL/LPL"/>
</dbReference>
<dbReference type="STRING" id="1987383.A5844_002219"/>
<dbReference type="Gene3D" id="3.40.50.800">
    <property type="entry name" value="Anticodon-binding domain"/>
    <property type="match status" value="1"/>
</dbReference>
<feature type="domain" description="Aminoacyl-transfer RNA synthetases class-II family profile" evidence="14">
    <location>
        <begin position="272"/>
        <end position="540"/>
    </location>
</feature>
<dbReference type="SMART" id="SM00863">
    <property type="entry name" value="tRNA_SAD"/>
    <property type="match status" value="1"/>
</dbReference>
<dbReference type="Pfam" id="PF02824">
    <property type="entry name" value="TGS"/>
    <property type="match status" value="1"/>
</dbReference>
<dbReference type="CDD" id="cd00860">
    <property type="entry name" value="ThrRS_anticodon"/>
    <property type="match status" value="1"/>
</dbReference>
<dbReference type="PANTHER" id="PTHR11451">
    <property type="entry name" value="THREONINE-TRNA LIGASE"/>
    <property type="match status" value="1"/>
</dbReference>
<protein>
    <recommendedName>
        <fullName evidence="13">Threonine--tRNA ligase</fullName>
        <ecNumber evidence="13">6.1.1.3</ecNumber>
    </recommendedName>
    <alternativeName>
        <fullName evidence="13">Threonyl-tRNA synthetase</fullName>
        <shortName evidence="13">ThrRS</shortName>
    </alternativeName>
</protein>
<dbReference type="PANTHER" id="PTHR11451:SF56">
    <property type="entry name" value="THREONINE--TRNA LIGASE 1"/>
    <property type="match status" value="1"/>
</dbReference>
<dbReference type="InterPro" id="IPR002314">
    <property type="entry name" value="aa-tRNA-synt_IIb"/>
</dbReference>
<evidence type="ECO:0000259" key="14">
    <source>
        <dbReference type="PROSITE" id="PS50862"/>
    </source>
</evidence>
<evidence type="ECO:0000256" key="10">
    <source>
        <dbReference type="ARBA" id="ARBA00022917"/>
    </source>
</evidence>
<dbReference type="SUPFAM" id="SSF55186">
    <property type="entry name" value="ThrRS/AlaRS common domain"/>
    <property type="match status" value="1"/>
</dbReference>
<feature type="domain" description="TGS" evidence="15">
    <location>
        <begin position="1"/>
        <end position="61"/>
    </location>
</feature>
<dbReference type="InterPro" id="IPR012675">
    <property type="entry name" value="Beta-grasp_dom_sf"/>
</dbReference>
<comment type="catalytic activity">
    <reaction evidence="12 13">
        <text>tRNA(Thr) + L-threonine + ATP = L-threonyl-tRNA(Thr) + AMP + diphosphate + H(+)</text>
        <dbReference type="Rhea" id="RHEA:24624"/>
        <dbReference type="Rhea" id="RHEA-COMP:9670"/>
        <dbReference type="Rhea" id="RHEA-COMP:9704"/>
        <dbReference type="ChEBI" id="CHEBI:15378"/>
        <dbReference type="ChEBI" id="CHEBI:30616"/>
        <dbReference type="ChEBI" id="CHEBI:33019"/>
        <dbReference type="ChEBI" id="CHEBI:57926"/>
        <dbReference type="ChEBI" id="CHEBI:78442"/>
        <dbReference type="ChEBI" id="CHEBI:78534"/>
        <dbReference type="ChEBI" id="CHEBI:456215"/>
        <dbReference type="EC" id="6.1.1.3"/>
    </reaction>
</comment>
<dbReference type="InterPro" id="IPR033728">
    <property type="entry name" value="ThrRS_core"/>
</dbReference>
<dbReference type="PRINTS" id="PR01047">
    <property type="entry name" value="TRNASYNTHTHR"/>
</dbReference>
<evidence type="ECO:0000313" key="16">
    <source>
        <dbReference type="EMBL" id="OTP09441.1"/>
    </source>
</evidence>
<dbReference type="FunFam" id="3.40.50.800:FF:000001">
    <property type="entry name" value="Threonine--tRNA ligase"/>
    <property type="match status" value="1"/>
</dbReference>
<evidence type="ECO:0000256" key="1">
    <source>
        <dbReference type="ARBA" id="ARBA00008226"/>
    </source>
</evidence>
<dbReference type="RefSeq" id="WP_086285278.1">
    <property type="nucleotide sequence ID" value="NZ_NGMO01000004.1"/>
</dbReference>
<gene>
    <name evidence="13" type="primary">thrS</name>
    <name evidence="16" type="ORF">A5844_002219</name>
</gene>
<dbReference type="GO" id="GO:0005524">
    <property type="term" value="F:ATP binding"/>
    <property type="evidence" value="ECO:0007669"/>
    <property type="project" value="UniProtKB-UniRule"/>
</dbReference>
<dbReference type="Gene3D" id="3.10.20.30">
    <property type="match status" value="1"/>
</dbReference>
<dbReference type="PROSITE" id="PS50862">
    <property type="entry name" value="AA_TRNA_LIGASE_II"/>
    <property type="match status" value="1"/>
</dbReference>
<dbReference type="InterPro" id="IPR004154">
    <property type="entry name" value="Anticodon-bd"/>
</dbReference>
<dbReference type="FunFam" id="3.30.54.20:FF:000002">
    <property type="entry name" value="Threonine--tRNA ligase"/>
    <property type="match status" value="1"/>
</dbReference>
<dbReference type="InterPro" id="IPR004095">
    <property type="entry name" value="TGS"/>
</dbReference>
<dbReference type="Gene3D" id="3.30.930.10">
    <property type="entry name" value="Bira Bifunctional Protein, Domain 2"/>
    <property type="match status" value="1"/>
</dbReference>
<dbReference type="SUPFAM" id="SSF55681">
    <property type="entry name" value="Class II aaRS and biotin synthetases"/>
    <property type="match status" value="1"/>
</dbReference>
<keyword evidence="4 13" id="KW-0436">Ligase</keyword>
<dbReference type="GO" id="GO:0006435">
    <property type="term" value="P:threonyl-tRNA aminoacylation"/>
    <property type="evidence" value="ECO:0007669"/>
    <property type="project" value="UniProtKB-UniRule"/>
</dbReference>
<dbReference type="CDD" id="cd00771">
    <property type="entry name" value="ThrRS_core"/>
    <property type="match status" value="1"/>
</dbReference>
<comment type="caution">
    <text evidence="13">Lacks conserved residue(s) required for the propagation of feature annotation.</text>
</comment>
<dbReference type="InterPro" id="IPR047246">
    <property type="entry name" value="ThrRS_anticodon"/>
</dbReference>
<evidence type="ECO:0000256" key="11">
    <source>
        <dbReference type="ARBA" id="ARBA00023146"/>
    </source>
</evidence>
<keyword evidence="5 13" id="KW-0479">Metal-binding</keyword>
<dbReference type="GO" id="GO:0140096">
    <property type="term" value="F:catalytic activity, acting on a protein"/>
    <property type="evidence" value="ECO:0007669"/>
    <property type="project" value="UniProtKB-ARBA"/>
</dbReference>
<dbReference type="Gene3D" id="3.30.54.20">
    <property type="match status" value="1"/>
</dbReference>
<organism evidence="16 17">
    <name type="scientific">Candidatus Enterococcus wittei</name>
    <dbReference type="NCBI Taxonomy" id="1987383"/>
    <lineage>
        <taxon>Bacteria</taxon>
        <taxon>Bacillati</taxon>
        <taxon>Bacillota</taxon>
        <taxon>Bacilli</taxon>
        <taxon>Lactobacillales</taxon>
        <taxon>Enterococcaceae</taxon>
        <taxon>Enterococcus</taxon>
    </lineage>
</organism>
<dbReference type="InterPro" id="IPR012947">
    <property type="entry name" value="tRNA_SAD"/>
</dbReference>
<dbReference type="PROSITE" id="PS51880">
    <property type="entry name" value="TGS"/>
    <property type="match status" value="1"/>
</dbReference>
<keyword evidence="9 13" id="KW-0694">RNA-binding</keyword>
<dbReference type="InterPro" id="IPR006195">
    <property type="entry name" value="aa-tRNA-synth_II"/>
</dbReference>
<dbReference type="NCBIfam" id="TIGR00418">
    <property type="entry name" value="thrS"/>
    <property type="match status" value="1"/>
</dbReference>